<gene>
    <name evidence="2" type="ORF">EUA07_03320</name>
</gene>
<dbReference type="InterPro" id="IPR009297">
    <property type="entry name" value="DUF952"/>
</dbReference>
<dbReference type="AlphaFoldDB" id="A0A4Q2SJK8"/>
<keyword evidence="1" id="KW-0472">Membrane</keyword>
<dbReference type="Pfam" id="PF06108">
    <property type="entry name" value="DUF952"/>
    <property type="match status" value="1"/>
</dbReference>
<dbReference type="OrthoDB" id="5638018at2"/>
<keyword evidence="3" id="KW-1185">Reference proteome</keyword>
<dbReference type="EMBL" id="SDWU01000003">
    <property type="protein sequence ID" value="RYC04088.1"/>
    <property type="molecule type" value="Genomic_DNA"/>
</dbReference>
<evidence type="ECO:0000256" key="1">
    <source>
        <dbReference type="SAM" id="Phobius"/>
    </source>
</evidence>
<keyword evidence="1" id="KW-1133">Transmembrane helix</keyword>
<sequence>MPERIFHIATAADWRTTLATGTYTTSTVGRSLAEEGFIHASRRDQVQGVFDRYYRGLGEDLVLLTIDPARLESEVRVDPVGSDTYPHVYGPINRTAVVDVVPLNRRGGTETLMSLWIKGMAVRMGLAVLAMVLVAAIVLGIQRWS</sequence>
<protein>
    <submittedName>
        <fullName evidence="2">DUF952 domain-containing protein</fullName>
    </submittedName>
</protein>
<dbReference type="SUPFAM" id="SSF56399">
    <property type="entry name" value="ADP-ribosylation"/>
    <property type="match status" value="1"/>
</dbReference>
<feature type="transmembrane region" description="Helical" evidence="1">
    <location>
        <begin position="121"/>
        <end position="141"/>
    </location>
</feature>
<reference evidence="2 3" key="1">
    <citation type="submission" date="2019-01" db="EMBL/GenBank/DDBJ databases">
        <title>Novel species of Nocardioides.</title>
        <authorList>
            <person name="Liu Q."/>
            <person name="Xin Y.-H."/>
        </authorList>
    </citation>
    <scope>NUCLEOTIDE SEQUENCE [LARGE SCALE GENOMIC DNA]</scope>
    <source>
        <strain evidence="2 3">CGMCC 4.6875</strain>
    </source>
</reference>
<proteinExistence type="predicted"/>
<dbReference type="Gene3D" id="3.20.170.20">
    <property type="entry name" value="Protein of unknown function DUF952"/>
    <property type="match status" value="1"/>
</dbReference>
<keyword evidence="1" id="KW-0812">Transmembrane</keyword>
<accession>A0A4Q2SJK8</accession>
<dbReference type="PANTHER" id="PTHR34129:SF1">
    <property type="entry name" value="DUF952 DOMAIN-CONTAINING PROTEIN"/>
    <property type="match status" value="1"/>
</dbReference>
<name>A0A4Q2SJK8_9ACTN</name>
<evidence type="ECO:0000313" key="2">
    <source>
        <dbReference type="EMBL" id="RYC04088.1"/>
    </source>
</evidence>
<comment type="caution">
    <text evidence="2">The sequence shown here is derived from an EMBL/GenBank/DDBJ whole genome shotgun (WGS) entry which is preliminary data.</text>
</comment>
<organism evidence="2 3">
    <name type="scientific">Nocardioides ganghwensis</name>
    <dbReference type="NCBI Taxonomy" id="252230"/>
    <lineage>
        <taxon>Bacteria</taxon>
        <taxon>Bacillati</taxon>
        <taxon>Actinomycetota</taxon>
        <taxon>Actinomycetes</taxon>
        <taxon>Propionibacteriales</taxon>
        <taxon>Nocardioidaceae</taxon>
        <taxon>Nocardioides</taxon>
    </lineage>
</organism>
<evidence type="ECO:0000313" key="3">
    <source>
        <dbReference type="Proteomes" id="UP000293291"/>
    </source>
</evidence>
<dbReference type="Proteomes" id="UP000293291">
    <property type="component" value="Unassembled WGS sequence"/>
</dbReference>
<dbReference type="PANTHER" id="PTHR34129">
    <property type="entry name" value="BLR1139 PROTEIN"/>
    <property type="match status" value="1"/>
</dbReference>